<dbReference type="EMBL" id="MGDD01000201">
    <property type="protein sequence ID" value="OGL44860.1"/>
    <property type="molecule type" value="Genomic_DNA"/>
</dbReference>
<protein>
    <recommendedName>
        <fullName evidence="1">DUF362 domain-containing protein</fullName>
    </recommendedName>
</protein>
<evidence type="ECO:0000313" key="3">
    <source>
        <dbReference type="Proteomes" id="UP000179266"/>
    </source>
</evidence>
<sequence length="292" mass="32619">MKKTDVYIAKTDDAYEGTKTALGALGFGISGKRVYIKPNLTGGRIACDGLTVDIGTVRAVLECLHDCPQITIGESCSDTHKAFDELGYRGLVEEFPNVQLEDIRYSEMLWKSIPKPYHTKEMPFNASVFNHDYVINIAKMKTHSLAGVTLCLKNVFGFIPTRKQKLMYHPFIGKAILDMNQVIPSNFCIVDGVWGNEFDEVQSTPKYTGAVIAGESILAVDVVAASIMGIDLNENDTYRMAFELWGKPEIKVSGTPIEELKVKYRQGCLLTTRIRYFKETAASLVYRAVNRH</sequence>
<dbReference type="Proteomes" id="UP000179266">
    <property type="component" value="Unassembled WGS sequence"/>
</dbReference>
<feature type="domain" description="DUF362" evidence="1">
    <location>
        <begin position="34"/>
        <end position="225"/>
    </location>
</feature>
<dbReference type="AlphaFoldDB" id="A0A1F7RU09"/>
<evidence type="ECO:0000313" key="2">
    <source>
        <dbReference type="EMBL" id="OGL44860.1"/>
    </source>
</evidence>
<dbReference type="InterPro" id="IPR007160">
    <property type="entry name" value="DUF362"/>
</dbReference>
<proteinExistence type="predicted"/>
<name>A0A1F7RU09_9BACT</name>
<organism evidence="2 3">
    <name type="scientific">Candidatus Schekmanbacteria bacterium RBG_13_48_7</name>
    <dbReference type="NCBI Taxonomy" id="1817878"/>
    <lineage>
        <taxon>Bacteria</taxon>
        <taxon>Candidatus Schekmaniibacteriota</taxon>
    </lineage>
</organism>
<reference evidence="2 3" key="1">
    <citation type="journal article" date="2016" name="Nat. Commun.">
        <title>Thousands of microbial genomes shed light on interconnected biogeochemical processes in an aquifer system.</title>
        <authorList>
            <person name="Anantharaman K."/>
            <person name="Brown C.T."/>
            <person name="Hug L.A."/>
            <person name="Sharon I."/>
            <person name="Castelle C.J."/>
            <person name="Probst A.J."/>
            <person name="Thomas B.C."/>
            <person name="Singh A."/>
            <person name="Wilkins M.J."/>
            <person name="Karaoz U."/>
            <person name="Brodie E.L."/>
            <person name="Williams K.H."/>
            <person name="Hubbard S.S."/>
            <person name="Banfield J.F."/>
        </authorList>
    </citation>
    <scope>NUCLEOTIDE SEQUENCE [LARGE SCALE GENOMIC DNA]</scope>
</reference>
<evidence type="ECO:0000259" key="1">
    <source>
        <dbReference type="Pfam" id="PF04015"/>
    </source>
</evidence>
<comment type="caution">
    <text evidence="2">The sequence shown here is derived from an EMBL/GenBank/DDBJ whole genome shotgun (WGS) entry which is preliminary data.</text>
</comment>
<dbReference type="Pfam" id="PF04015">
    <property type="entry name" value="DUF362"/>
    <property type="match status" value="1"/>
</dbReference>
<gene>
    <name evidence="2" type="ORF">A2161_12115</name>
</gene>
<accession>A0A1F7RU09</accession>